<keyword evidence="8" id="KW-0808">Transferase</keyword>
<proteinExistence type="inferred from homology"/>
<dbReference type="InterPro" id="IPR036390">
    <property type="entry name" value="WH_DNA-bd_sf"/>
</dbReference>
<evidence type="ECO:0000256" key="4">
    <source>
        <dbReference type="ARBA" id="ARBA00023125"/>
    </source>
</evidence>
<dbReference type="InterPro" id="IPR036388">
    <property type="entry name" value="WH-like_DNA-bd_sf"/>
</dbReference>
<dbReference type="GO" id="GO:0003700">
    <property type="term" value="F:DNA-binding transcription factor activity"/>
    <property type="evidence" value="ECO:0007669"/>
    <property type="project" value="InterPro"/>
</dbReference>
<dbReference type="PANTHER" id="PTHR46577:SF1">
    <property type="entry name" value="HTH-TYPE TRANSCRIPTIONAL REGULATORY PROTEIN GABR"/>
    <property type="match status" value="1"/>
</dbReference>
<evidence type="ECO:0000259" key="7">
    <source>
        <dbReference type="PROSITE" id="PS50949"/>
    </source>
</evidence>
<dbReference type="Pfam" id="PF00155">
    <property type="entry name" value="Aminotran_1_2"/>
    <property type="match status" value="1"/>
</dbReference>
<evidence type="ECO:0000256" key="6">
    <source>
        <dbReference type="SAM" id="MobiDB-lite"/>
    </source>
</evidence>
<keyword evidence="8" id="KW-0032">Aminotransferase</keyword>
<evidence type="ECO:0000256" key="3">
    <source>
        <dbReference type="ARBA" id="ARBA00023015"/>
    </source>
</evidence>
<dbReference type="Gene3D" id="3.40.640.10">
    <property type="entry name" value="Type I PLP-dependent aspartate aminotransferase-like (Major domain)"/>
    <property type="match status" value="1"/>
</dbReference>
<protein>
    <submittedName>
        <fullName evidence="8">GntR family transcriptional regulator / MocR family aminotransferase</fullName>
    </submittedName>
</protein>
<keyword evidence="5" id="KW-0804">Transcription</keyword>
<reference evidence="9" key="1">
    <citation type="submission" date="2017-02" db="EMBL/GenBank/DDBJ databases">
        <authorList>
            <person name="Varghese N."/>
            <person name="Submissions S."/>
        </authorList>
    </citation>
    <scope>NUCLEOTIDE SEQUENCE [LARGE SCALE GENOMIC DNA]</scope>
    <source>
        <strain evidence="9">ATCC 27094</strain>
    </source>
</reference>
<dbReference type="STRING" id="225324.SAMN02745126_01260"/>
<dbReference type="Pfam" id="PF00392">
    <property type="entry name" value="GntR"/>
    <property type="match status" value="1"/>
</dbReference>
<dbReference type="InterPro" id="IPR000524">
    <property type="entry name" value="Tscrpt_reg_HTH_GntR"/>
</dbReference>
<dbReference type="PROSITE" id="PS50949">
    <property type="entry name" value="HTH_GNTR"/>
    <property type="match status" value="1"/>
</dbReference>
<dbReference type="SMART" id="SM00345">
    <property type="entry name" value="HTH_GNTR"/>
    <property type="match status" value="1"/>
</dbReference>
<feature type="region of interest" description="Disordered" evidence="6">
    <location>
        <begin position="1"/>
        <end position="21"/>
    </location>
</feature>
<dbReference type="GO" id="GO:0030170">
    <property type="term" value="F:pyridoxal phosphate binding"/>
    <property type="evidence" value="ECO:0007669"/>
    <property type="project" value="InterPro"/>
</dbReference>
<gene>
    <name evidence="8" type="ORF">SAMN02745126_01260</name>
</gene>
<sequence>MRRHARKAPPLGLALDPAGPDPLHRQIGEQLRRAILERRLAPGTSLPSSRLMADELNCARGTVLTALDQLIAEGYLVARAGSGLWVAANLPDEMLVTPAIEGRPSPASAKPPGLSRRGRTLLLREPPPQAPFADQATAFPLGQPDRHAFPFPLWAKLLDQEWRNPAWEVAGAPHPFGHAGLRSAIAAYLGMARGFGCDPRTVVVTSGVRQSLNVVARIVLDPDEQVWIEEPCFRGTREALAWADVKAVGVPIDAAGFDVEAALSMAPDARLAVVAPSHQFPLGTVLSLQRRLALLSWAERSGGWIVEDDFDGEYRYSGRPLAPLRALDRSDRVAYLGSFSKLLFPALRLSFLVLPQALVPAAEKIMASLPDRASLLGQGALARFIADGHLGIHLRRTRLLYAKRQQALIEAADRHLAGLLEIARDAGGMHLIARPHPDLDPVFNDRDATAAAAALSVSVAPLSECYSDRRKVQGLILGYAGTPDEEIDPAIRKLGDALCMHHRNDIRTSA</sequence>
<dbReference type="InterPro" id="IPR015424">
    <property type="entry name" value="PyrdxlP-dep_Trfase"/>
</dbReference>
<keyword evidence="2" id="KW-0663">Pyridoxal phosphate</keyword>
<dbReference type="CDD" id="cd07377">
    <property type="entry name" value="WHTH_GntR"/>
    <property type="match status" value="1"/>
</dbReference>
<feature type="domain" description="HTH gntR-type" evidence="7">
    <location>
        <begin position="21"/>
        <end position="89"/>
    </location>
</feature>
<dbReference type="InterPro" id="IPR004839">
    <property type="entry name" value="Aminotransferase_I/II_large"/>
</dbReference>
<feature type="compositionally biased region" description="Low complexity" evidence="6">
    <location>
        <begin position="8"/>
        <end position="18"/>
    </location>
</feature>
<dbReference type="PANTHER" id="PTHR46577">
    <property type="entry name" value="HTH-TYPE TRANSCRIPTIONAL REGULATORY PROTEIN GABR"/>
    <property type="match status" value="1"/>
</dbReference>
<dbReference type="SUPFAM" id="SSF53383">
    <property type="entry name" value="PLP-dependent transferases"/>
    <property type="match status" value="1"/>
</dbReference>
<dbReference type="InterPro" id="IPR051446">
    <property type="entry name" value="HTH_trans_reg/aminotransferase"/>
</dbReference>
<dbReference type="CDD" id="cd00609">
    <property type="entry name" value="AAT_like"/>
    <property type="match status" value="1"/>
</dbReference>
<keyword evidence="9" id="KW-1185">Reference proteome</keyword>
<dbReference type="GO" id="GO:0003677">
    <property type="term" value="F:DNA binding"/>
    <property type="evidence" value="ECO:0007669"/>
    <property type="project" value="UniProtKB-KW"/>
</dbReference>
<comment type="similarity">
    <text evidence="1">In the C-terminal section; belongs to the class-I pyridoxal-phosphate-dependent aminotransferase family.</text>
</comment>
<dbReference type="AlphaFoldDB" id="A0A1T4KZV7"/>
<dbReference type="Gene3D" id="1.10.10.10">
    <property type="entry name" value="Winged helix-like DNA-binding domain superfamily/Winged helix DNA-binding domain"/>
    <property type="match status" value="1"/>
</dbReference>
<keyword evidence="3" id="KW-0805">Transcription regulation</keyword>
<dbReference type="InterPro" id="IPR015421">
    <property type="entry name" value="PyrdxlP-dep_Trfase_major"/>
</dbReference>
<dbReference type="RefSeq" id="WP_085932910.1">
    <property type="nucleotide sequence ID" value="NZ_FUWJ01000001.1"/>
</dbReference>
<dbReference type="SUPFAM" id="SSF46785">
    <property type="entry name" value="Winged helix' DNA-binding domain"/>
    <property type="match status" value="1"/>
</dbReference>
<dbReference type="GO" id="GO:0008483">
    <property type="term" value="F:transaminase activity"/>
    <property type="evidence" value="ECO:0007669"/>
    <property type="project" value="UniProtKB-KW"/>
</dbReference>
<evidence type="ECO:0000313" key="9">
    <source>
        <dbReference type="Proteomes" id="UP000190092"/>
    </source>
</evidence>
<evidence type="ECO:0000313" key="8">
    <source>
        <dbReference type="EMBL" id="SJZ47820.1"/>
    </source>
</evidence>
<dbReference type="EMBL" id="FUWJ01000001">
    <property type="protein sequence ID" value="SJZ47820.1"/>
    <property type="molecule type" value="Genomic_DNA"/>
</dbReference>
<organism evidence="8 9">
    <name type="scientific">Enhydrobacter aerosaccus</name>
    <dbReference type="NCBI Taxonomy" id="225324"/>
    <lineage>
        <taxon>Bacteria</taxon>
        <taxon>Pseudomonadati</taxon>
        <taxon>Pseudomonadota</taxon>
        <taxon>Alphaproteobacteria</taxon>
        <taxon>Hyphomicrobiales</taxon>
        <taxon>Enhydrobacter</taxon>
    </lineage>
</organism>
<evidence type="ECO:0000256" key="5">
    <source>
        <dbReference type="ARBA" id="ARBA00023163"/>
    </source>
</evidence>
<dbReference type="Proteomes" id="UP000190092">
    <property type="component" value="Unassembled WGS sequence"/>
</dbReference>
<name>A0A1T4KZV7_9HYPH</name>
<dbReference type="OrthoDB" id="9808770at2"/>
<keyword evidence="4" id="KW-0238">DNA-binding</keyword>
<accession>A0A1T4KZV7</accession>
<evidence type="ECO:0000256" key="1">
    <source>
        <dbReference type="ARBA" id="ARBA00005384"/>
    </source>
</evidence>
<evidence type="ECO:0000256" key="2">
    <source>
        <dbReference type="ARBA" id="ARBA00022898"/>
    </source>
</evidence>